<protein>
    <submittedName>
        <fullName evidence="1">Uncharacterized protein</fullName>
    </submittedName>
</protein>
<feature type="non-terminal residue" evidence="1">
    <location>
        <position position="125"/>
    </location>
</feature>
<proteinExistence type="predicted"/>
<evidence type="ECO:0000313" key="2">
    <source>
        <dbReference type="Proteomes" id="UP000702544"/>
    </source>
</evidence>
<dbReference type="Proteomes" id="UP000702544">
    <property type="component" value="Unassembled WGS sequence"/>
</dbReference>
<evidence type="ECO:0000313" key="1">
    <source>
        <dbReference type="EMBL" id="NIR76822.1"/>
    </source>
</evidence>
<feature type="non-terminal residue" evidence="1">
    <location>
        <position position="1"/>
    </location>
</feature>
<dbReference type="AlphaFoldDB" id="A0AAE4ZC77"/>
<organism evidence="1 2">
    <name type="scientific">Candidatus Kutchimonas denitrificans</name>
    <dbReference type="NCBI Taxonomy" id="3056748"/>
    <lineage>
        <taxon>Bacteria</taxon>
        <taxon>Pseudomonadati</taxon>
        <taxon>Gemmatimonadota</taxon>
        <taxon>Gemmatimonadia</taxon>
        <taxon>Candidatus Palauibacterales</taxon>
        <taxon>Candidatus Palauibacteraceae</taxon>
        <taxon>Candidatus Kutchimonas</taxon>
    </lineage>
</organism>
<accession>A0AAE4ZC77</accession>
<dbReference type="EMBL" id="JAACAK010000149">
    <property type="protein sequence ID" value="NIR76822.1"/>
    <property type="molecule type" value="Genomic_DNA"/>
</dbReference>
<sequence>WENPTTLLPGLVTNTLHSAQPATVTLECLSELRLLSIANGDHAQPDVSPEHARHFLTQVLALNLGWVFGSLDEAQRIRLGALADAVTGHLRYLMDRIGIDSILSVLVDEIRRILAQRPIKVDHVR</sequence>
<name>A0AAE4ZC77_9BACT</name>
<gene>
    <name evidence="1" type="ORF">GWO12_17230</name>
</gene>
<reference evidence="1 2" key="1">
    <citation type="submission" date="2020-01" db="EMBL/GenBank/DDBJ databases">
        <title>Genomes assembled from Gulf of Kutch pelagic sediment metagenomes.</title>
        <authorList>
            <person name="Chandrashekar M."/>
            <person name="Mahajan M.S."/>
            <person name="Dave K.J."/>
            <person name="Vatsa P."/>
            <person name="Nathani N.M."/>
        </authorList>
    </citation>
    <scope>NUCLEOTIDE SEQUENCE [LARGE SCALE GENOMIC DNA]</scope>
    <source>
        <strain evidence="1">KS3-K002</strain>
    </source>
</reference>
<comment type="caution">
    <text evidence="1">The sequence shown here is derived from an EMBL/GenBank/DDBJ whole genome shotgun (WGS) entry which is preliminary data.</text>
</comment>